<keyword evidence="3" id="KW-1185">Reference proteome</keyword>
<dbReference type="Gene3D" id="1.20.1270.350">
    <property type="entry name" value="Dedicator of cytokinesis N-terminal subdomain"/>
    <property type="match status" value="1"/>
</dbReference>
<dbReference type="GO" id="GO:0031267">
    <property type="term" value="F:small GTPase binding"/>
    <property type="evidence" value="ECO:0007669"/>
    <property type="project" value="TreeGrafter"/>
</dbReference>
<dbReference type="PANTHER" id="PTHR45653">
    <property type="entry name" value="DEDICATOR OF CYTOKINESIS"/>
    <property type="match status" value="1"/>
</dbReference>
<dbReference type="AlphaFoldDB" id="A0A6A4WZV1"/>
<dbReference type="GO" id="GO:0016477">
    <property type="term" value="P:cell migration"/>
    <property type="evidence" value="ECO:0007669"/>
    <property type="project" value="TreeGrafter"/>
</dbReference>
<dbReference type="GO" id="GO:0005886">
    <property type="term" value="C:plasma membrane"/>
    <property type="evidence" value="ECO:0007669"/>
    <property type="project" value="TreeGrafter"/>
</dbReference>
<reference evidence="2 3" key="1">
    <citation type="submission" date="2019-07" db="EMBL/GenBank/DDBJ databases">
        <title>Draft genome assembly of a fouling barnacle, Amphibalanus amphitrite (Darwin, 1854): The first reference genome for Thecostraca.</title>
        <authorList>
            <person name="Kim W."/>
        </authorList>
    </citation>
    <scope>NUCLEOTIDE SEQUENCE [LARGE SCALE GENOMIC DNA]</scope>
    <source>
        <strain evidence="2">SNU_AA5</strain>
        <tissue evidence="2">Soma without cirri and trophi</tissue>
    </source>
</reference>
<proteinExistence type="predicted"/>
<dbReference type="Pfam" id="PF16172">
    <property type="entry name" value="DOCK_N"/>
    <property type="match status" value="1"/>
</dbReference>
<dbReference type="PANTHER" id="PTHR45653:SF10">
    <property type="entry name" value="MYOBLAST CITY, ISOFORM B"/>
    <property type="match status" value="1"/>
</dbReference>
<feature type="domain" description="Dedicator of cytokinesis N-terminal" evidence="1">
    <location>
        <begin position="114"/>
        <end position="193"/>
    </location>
</feature>
<gene>
    <name evidence="2" type="primary">DOCK2</name>
    <name evidence="2" type="ORF">FJT64_019512</name>
</gene>
<accession>A0A6A4WZV1</accession>
<name>A0A6A4WZV1_AMPAM</name>
<dbReference type="GO" id="GO:0007264">
    <property type="term" value="P:small GTPase-mediated signal transduction"/>
    <property type="evidence" value="ECO:0007669"/>
    <property type="project" value="InterPro"/>
</dbReference>
<dbReference type="InterPro" id="IPR036028">
    <property type="entry name" value="SH3-like_dom_sf"/>
</dbReference>
<dbReference type="GO" id="GO:0005085">
    <property type="term" value="F:guanyl-nucleotide exchange factor activity"/>
    <property type="evidence" value="ECO:0007669"/>
    <property type="project" value="InterPro"/>
</dbReference>
<evidence type="ECO:0000259" key="1">
    <source>
        <dbReference type="Pfam" id="PF16172"/>
    </source>
</evidence>
<dbReference type="InterPro" id="IPR042455">
    <property type="entry name" value="DOCK_N_sub1"/>
</dbReference>
<comment type="caution">
    <text evidence="2">The sequence shown here is derived from an EMBL/GenBank/DDBJ whole genome shotgun (WGS) entry which is preliminary data.</text>
</comment>
<dbReference type="GO" id="GO:0005737">
    <property type="term" value="C:cytoplasm"/>
    <property type="evidence" value="ECO:0007669"/>
    <property type="project" value="TreeGrafter"/>
</dbReference>
<dbReference type="InterPro" id="IPR026791">
    <property type="entry name" value="DOCK"/>
</dbReference>
<dbReference type="SUPFAM" id="SSF50044">
    <property type="entry name" value="SH3-domain"/>
    <property type="match status" value="1"/>
</dbReference>
<organism evidence="2 3">
    <name type="scientific">Amphibalanus amphitrite</name>
    <name type="common">Striped barnacle</name>
    <name type="synonym">Balanus amphitrite</name>
    <dbReference type="NCBI Taxonomy" id="1232801"/>
    <lineage>
        <taxon>Eukaryota</taxon>
        <taxon>Metazoa</taxon>
        <taxon>Ecdysozoa</taxon>
        <taxon>Arthropoda</taxon>
        <taxon>Crustacea</taxon>
        <taxon>Multicrustacea</taxon>
        <taxon>Cirripedia</taxon>
        <taxon>Thoracica</taxon>
        <taxon>Thoracicalcarea</taxon>
        <taxon>Balanomorpha</taxon>
        <taxon>Balanoidea</taxon>
        <taxon>Balanidae</taxon>
        <taxon>Amphibalaninae</taxon>
        <taxon>Amphibalanus</taxon>
    </lineage>
</organism>
<dbReference type="GO" id="GO:0007520">
    <property type="term" value="P:myoblast fusion"/>
    <property type="evidence" value="ECO:0007669"/>
    <property type="project" value="TreeGrafter"/>
</dbReference>
<dbReference type="Gene3D" id="2.30.30.40">
    <property type="entry name" value="SH3 Domains"/>
    <property type="match status" value="1"/>
</dbReference>
<dbReference type="Proteomes" id="UP000440578">
    <property type="component" value="Unassembled WGS sequence"/>
</dbReference>
<evidence type="ECO:0000313" key="3">
    <source>
        <dbReference type="Proteomes" id="UP000440578"/>
    </source>
</evidence>
<dbReference type="InterPro" id="IPR032376">
    <property type="entry name" value="DOCK_N"/>
</dbReference>
<sequence length="193" mass="22272">MFLFADQLEYDEPMQEKVQRMAQFLLLFYIVAWLRAPVAEDAHANDLNLYPVYPFLGSGQHQIPFSIGDTLHILQRCGAWYYGYATNNRAFKGIFPCSFVRIKRCVVDKSLKGAGTVIARENPLLHEVTSVLREWGHIWKKLYETSDPALKPVSDMLHDLIRQRRKIIAGTLPTDELRHLKRQVTATIDRGNE</sequence>
<dbReference type="CDD" id="cd11872">
    <property type="entry name" value="SH3_DOCK_AB"/>
    <property type="match status" value="1"/>
</dbReference>
<protein>
    <submittedName>
        <fullName evidence="2">Dedicator of cytokinesis protein 2</fullName>
    </submittedName>
</protein>
<evidence type="ECO:0000313" key="2">
    <source>
        <dbReference type="EMBL" id="KAF0309374.1"/>
    </source>
</evidence>
<dbReference type="OrthoDB" id="18896at2759"/>
<dbReference type="EMBL" id="VIIS01000409">
    <property type="protein sequence ID" value="KAF0309374.1"/>
    <property type="molecule type" value="Genomic_DNA"/>
</dbReference>